<keyword evidence="1" id="KW-0812">Transmembrane</keyword>
<feature type="transmembrane region" description="Helical" evidence="1">
    <location>
        <begin position="15"/>
        <end position="34"/>
    </location>
</feature>
<sequence>MSVNGLEFVKVDPSGPASACAGVILLLGWALGLGV</sequence>
<evidence type="ECO:0000256" key="1">
    <source>
        <dbReference type="SAM" id="Phobius"/>
    </source>
</evidence>
<evidence type="ECO:0000313" key="2">
    <source>
        <dbReference type="EMBL" id="OMO56974.1"/>
    </source>
</evidence>
<reference evidence="2 3" key="1">
    <citation type="submission" date="2013-09" db="EMBL/GenBank/DDBJ databases">
        <title>Corchorus capsularis genome sequencing.</title>
        <authorList>
            <person name="Alam M."/>
            <person name="Haque M.S."/>
            <person name="Islam M.S."/>
            <person name="Emdad E.M."/>
            <person name="Islam M.M."/>
            <person name="Ahmed B."/>
            <person name="Halim A."/>
            <person name="Hossen Q.M.M."/>
            <person name="Hossain M.Z."/>
            <person name="Ahmed R."/>
            <person name="Khan M.M."/>
            <person name="Islam R."/>
            <person name="Rashid M.M."/>
            <person name="Khan S.A."/>
            <person name="Rahman M.S."/>
            <person name="Alam M."/>
        </authorList>
    </citation>
    <scope>NUCLEOTIDE SEQUENCE [LARGE SCALE GENOMIC DNA]</scope>
    <source>
        <strain evidence="3">cv. CVL-1</strain>
        <tissue evidence="2">Whole seedling</tissue>
    </source>
</reference>
<proteinExistence type="predicted"/>
<organism evidence="2 3">
    <name type="scientific">Corchorus capsularis</name>
    <name type="common">Jute</name>
    <dbReference type="NCBI Taxonomy" id="210143"/>
    <lineage>
        <taxon>Eukaryota</taxon>
        <taxon>Viridiplantae</taxon>
        <taxon>Streptophyta</taxon>
        <taxon>Embryophyta</taxon>
        <taxon>Tracheophyta</taxon>
        <taxon>Spermatophyta</taxon>
        <taxon>Magnoliopsida</taxon>
        <taxon>eudicotyledons</taxon>
        <taxon>Gunneridae</taxon>
        <taxon>Pentapetalae</taxon>
        <taxon>rosids</taxon>
        <taxon>malvids</taxon>
        <taxon>Malvales</taxon>
        <taxon>Malvaceae</taxon>
        <taxon>Grewioideae</taxon>
        <taxon>Apeibeae</taxon>
        <taxon>Corchorus</taxon>
    </lineage>
</organism>
<keyword evidence="1" id="KW-1133">Transmembrane helix</keyword>
<dbReference type="Gramene" id="OMO56974">
    <property type="protein sequence ID" value="OMO56974"/>
    <property type="gene ID" value="CCACVL1_26120"/>
</dbReference>
<keyword evidence="3" id="KW-1185">Reference proteome</keyword>
<dbReference type="AlphaFoldDB" id="A0A1R3GFW3"/>
<dbReference type="EMBL" id="AWWV01014437">
    <property type="protein sequence ID" value="OMO56974.1"/>
    <property type="molecule type" value="Genomic_DNA"/>
</dbReference>
<keyword evidence="1" id="KW-0472">Membrane</keyword>
<protein>
    <submittedName>
        <fullName evidence="2">Uncharacterized protein</fullName>
    </submittedName>
</protein>
<accession>A0A1R3GFW3</accession>
<gene>
    <name evidence="2" type="ORF">CCACVL1_26120</name>
</gene>
<name>A0A1R3GFW3_COCAP</name>
<dbReference type="Proteomes" id="UP000188268">
    <property type="component" value="Unassembled WGS sequence"/>
</dbReference>
<evidence type="ECO:0000313" key="3">
    <source>
        <dbReference type="Proteomes" id="UP000188268"/>
    </source>
</evidence>
<comment type="caution">
    <text evidence="2">The sequence shown here is derived from an EMBL/GenBank/DDBJ whole genome shotgun (WGS) entry which is preliminary data.</text>
</comment>